<evidence type="ECO:0000256" key="10">
    <source>
        <dbReference type="ARBA" id="ARBA00023136"/>
    </source>
</evidence>
<evidence type="ECO:0000256" key="11">
    <source>
        <dbReference type="ARBA" id="ARBA00023201"/>
    </source>
</evidence>
<dbReference type="EMBL" id="CP009516">
    <property type="protein sequence ID" value="AKB78763.1"/>
    <property type="molecule type" value="Genomic_DNA"/>
</dbReference>
<evidence type="ECO:0000256" key="1">
    <source>
        <dbReference type="ARBA" id="ARBA00004651"/>
    </source>
</evidence>
<evidence type="ECO:0000256" key="4">
    <source>
        <dbReference type="ARBA" id="ARBA00022475"/>
    </source>
</evidence>
<dbReference type="GO" id="GO:0005298">
    <property type="term" value="F:proline:sodium symporter activity"/>
    <property type="evidence" value="ECO:0007669"/>
    <property type="project" value="TreeGrafter"/>
</dbReference>
<dbReference type="HOGENOM" id="CLU_018808_15_2_2"/>
<reference evidence="14 15" key="1">
    <citation type="submission" date="2014-07" db="EMBL/GenBank/DDBJ databases">
        <title>Methanogenic archaea and the global carbon cycle.</title>
        <authorList>
            <person name="Henriksen J.R."/>
            <person name="Luke J."/>
            <person name="Reinhart S."/>
            <person name="Benedict M.N."/>
            <person name="Youngblut N.D."/>
            <person name="Metcalf M.E."/>
            <person name="Whitaker R.J."/>
            <person name="Metcalf W.W."/>
        </authorList>
    </citation>
    <scope>NUCLEOTIDE SEQUENCE [LARGE SCALE GENOMIC DNA]</scope>
    <source>
        <strain evidence="14 15">HB-1</strain>
    </source>
</reference>
<dbReference type="GO" id="GO:0015824">
    <property type="term" value="P:proline transport"/>
    <property type="evidence" value="ECO:0007669"/>
    <property type="project" value="TreeGrafter"/>
</dbReference>
<dbReference type="GO" id="GO:0015193">
    <property type="term" value="F:L-proline transmembrane transporter activity"/>
    <property type="evidence" value="ECO:0007669"/>
    <property type="project" value="TreeGrafter"/>
</dbReference>
<gene>
    <name evidence="14" type="ORF">MSHOH_2280</name>
</gene>
<organism evidence="14 15">
    <name type="scientific">Methanosarcina horonobensis HB-1 = JCM 15518</name>
    <dbReference type="NCBI Taxonomy" id="1434110"/>
    <lineage>
        <taxon>Archaea</taxon>
        <taxon>Methanobacteriati</taxon>
        <taxon>Methanobacteriota</taxon>
        <taxon>Stenosarchaea group</taxon>
        <taxon>Methanomicrobia</taxon>
        <taxon>Methanosarcinales</taxon>
        <taxon>Methanosarcinaceae</taxon>
        <taxon>Methanosarcina</taxon>
    </lineage>
</organism>
<keyword evidence="10 13" id="KW-0472">Membrane</keyword>
<dbReference type="Pfam" id="PF00474">
    <property type="entry name" value="SSF"/>
    <property type="match status" value="1"/>
</dbReference>
<evidence type="ECO:0000256" key="7">
    <source>
        <dbReference type="ARBA" id="ARBA00022989"/>
    </source>
</evidence>
<dbReference type="Gene3D" id="1.20.1730.10">
    <property type="entry name" value="Sodium/glucose cotransporter"/>
    <property type="match status" value="1"/>
</dbReference>
<accession>A0A0E3SGQ8</accession>
<dbReference type="RefSeq" id="WP_048139966.1">
    <property type="nucleotide sequence ID" value="NZ_CP009516.1"/>
</dbReference>
<evidence type="ECO:0000256" key="2">
    <source>
        <dbReference type="ARBA" id="ARBA00006434"/>
    </source>
</evidence>
<dbReference type="AlphaFoldDB" id="A0A0E3SGQ8"/>
<evidence type="ECO:0000256" key="9">
    <source>
        <dbReference type="ARBA" id="ARBA00023065"/>
    </source>
</evidence>
<dbReference type="PROSITE" id="PS00456">
    <property type="entry name" value="NA_SOLUT_SYMP_1"/>
    <property type="match status" value="1"/>
</dbReference>
<keyword evidence="6" id="KW-0769">Symport</keyword>
<keyword evidence="11" id="KW-0739">Sodium transport</keyword>
<sequence length="533" mass="57346">MVVSTPVLGLAVLIYLMVIFYLGWVGYKKTKDIDDYMIAGRKIHSYVLALSYGATFISTSAIVGFGGAAGVLGMGLLWLTFMNVFVGIFIAFVIFGSKTRRMGLNLRAVTFPELMGRRFESRFIQGFSGILLGIFMPLYSGIVLIGAARFLETTLGINYDVAVLVFTVIIAAYVITGGLIAVMYTDALQGALMFVGMGVLMFLTYSKLGGITEAHRMLTDMAPLVPESLVQGGHLGWTAMPAFGSTLWWTLVSTLVLGVGIGVLAQPQLAVRFMTVKDDRALNRAVLVGGPFIFMMTGVAFTVGALSNAYFYKTQNLISIAVAKGNTDLIIPEYINSSMPDLFVILFMLTLLAAAMSTLSSQFHTMGTAIGHDFYREYLMKGKSGKTVTITKLGIAVTILASVILAYMLPISIIASATAIFFGLCAAAFLPMYTGALFWKRMTKEGAIASLIVGTFSSLFWLVFVHAKEASPLGISQALFGKATLLTGTWTVIDPILVATPLAILAAVVVSLVTSPPSNEHLETCYGKKAINR</sequence>
<evidence type="ECO:0000256" key="8">
    <source>
        <dbReference type="ARBA" id="ARBA00023053"/>
    </source>
</evidence>
<feature type="transmembrane region" description="Helical" evidence="13">
    <location>
        <begin position="247"/>
        <end position="265"/>
    </location>
</feature>
<evidence type="ECO:0000313" key="14">
    <source>
        <dbReference type="EMBL" id="AKB78763.1"/>
    </source>
</evidence>
<dbReference type="InterPro" id="IPR001734">
    <property type="entry name" value="Na/solute_symporter"/>
</dbReference>
<feature type="transmembrane region" description="Helical" evidence="13">
    <location>
        <begin position="127"/>
        <end position="151"/>
    </location>
</feature>
<feature type="transmembrane region" description="Helical" evidence="13">
    <location>
        <begin position="413"/>
        <end position="439"/>
    </location>
</feature>
<dbReference type="NCBIfam" id="TIGR00813">
    <property type="entry name" value="sss"/>
    <property type="match status" value="1"/>
</dbReference>
<feature type="transmembrane region" description="Helical" evidence="13">
    <location>
        <begin position="487"/>
        <end position="513"/>
    </location>
</feature>
<dbReference type="STRING" id="1434110.MSHOH_2280"/>
<dbReference type="GeneID" id="24831542"/>
<dbReference type="PANTHER" id="PTHR48086">
    <property type="entry name" value="SODIUM/PROLINE SYMPORTER-RELATED"/>
    <property type="match status" value="1"/>
</dbReference>
<feature type="transmembrane region" description="Helical" evidence="13">
    <location>
        <begin position="191"/>
        <end position="208"/>
    </location>
</feature>
<dbReference type="Proteomes" id="UP000033101">
    <property type="component" value="Chromosome"/>
</dbReference>
<keyword evidence="5 13" id="KW-0812">Transmembrane</keyword>
<keyword evidence="8" id="KW-0915">Sodium</keyword>
<dbReference type="CDD" id="cd10322">
    <property type="entry name" value="SLC5sbd"/>
    <property type="match status" value="1"/>
</dbReference>
<dbReference type="GO" id="GO:0005886">
    <property type="term" value="C:plasma membrane"/>
    <property type="evidence" value="ECO:0007669"/>
    <property type="project" value="UniProtKB-SubCell"/>
</dbReference>
<dbReference type="InterPro" id="IPR038377">
    <property type="entry name" value="Na/Glc_symporter_sf"/>
</dbReference>
<dbReference type="PATRIC" id="fig|1434110.4.peg.2916"/>
<feature type="transmembrane region" description="Helical" evidence="13">
    <location>
        <begin position="163"/>
        <end position="184"/>
    </location>
</feature>
<dbReference type="PANTHER" id="PTHR48086:SF3">
    <property type="entry name" value="SODIUM_PROLINE SYMPORTER"/>
    <property type="match status" value="1"/>
</dbReference>
<evidence type="ECO:0000256" key="6">
    <source>
        <dbReference type="ARBA" id="ARBA00022847"/>
    </source>
</evidence>
<keyword evidence="4" id="KW-1003">Cell membrane</keyword>
<feature type="transmembrane region" description="Helical" evidence="13">
    <location>
        <begin position="75"/>
        <end position="97"/>
    </location>
</feature>
<dbReference type="PROSITE" id="PS50283">
    <property type="entry name" value="NA_SOLUT_SYMP_3"/>
    <property type="match status" value="1"/>
</dbReference>
<comment type="subcellular location">
    <subcellularLocation>
        <location evidence="1">Cell membrane</location>
        <topology evidence="1">Multi-pass membrane protein</topology>
    </subcellularLocation>
</comment>
<dbReference type="InterPro" id="IPR050277">
    <property type="entry name" value="Sodium:Solute_Symporter"/>
</dbReference>
<feature type="transmembrane region" description="Helical" evidence="13">
    <location>
        <begin position="46"/>
        <end position="69"/>
    </location>
</feature>
<keyword evidence="7 13" id="KW-1133">Transmembrane helix</keyword>
<evidence type="ECO:0000256" key="12">
    <source>
        <dbReference type="RuleBase" id="RU362091"/>
    </source>
</evidence>
<name>A0A0E3SGQ8_9EURY</name>
<evidence type="ECO:0000313" key="15">
    <source>
        <dbReference type="Proteomes" id="UP000033101"/>
    </source>
</evidence>
<feature type="transmembrane region" description="Helical" evidence="13">
    <location>
        <begin position="285"/>
        <end position="306"/>
    </location>
</feature>
<dbReference type="KEGG" id="mhor:MSHOH_2280"/>
<feature type="transmembrane region" description="Helical" evidence="13">
    <location>
        <begin position="446"/>
        <end position="467"/>
    </location>
</feature>
<feature type="transmembrane region" description="Helical" evidence="13">
    <location>
        <begin position="342"/>
        <end position="366"/>
    </location>
</feature>
<evidence type="ECO:0000256" key="5">
    <source>
        <dbReference type="ARBA" id="ARBA00022692"/>
    </source>
</evidence>
<evidence type="ECO:0000256" key="13">
    <source>
        <dbReference type="SAM" id="Phobius"/>
    </source>
</evidence>
<feature type="transmembrane region" description="Helical" evidence="13">
    <location>
        <begin position="387"/>
        <end position="407"/>
    </location>
</feature>
<keyword evidence="9" id="KW-0406">Ion transport</keyword>
<evidence type="ECO:0000256" key="3">
    <source>
        <dbReference type="ARBA" id="ARBA00022448"/>
    </source>
</evidence>
<feature type="transmembrane region" description="Helical" evidence="13">
    <location>
        <begin position="6"/>
        <end position="25"/>
    </location>
</feature>
<dbReference type="OrthoDB" id="9779at2157"/>
<proteinExistence type="inferred from homology"/>
<keyword evidence="15" id="KW-1185">Reference proteome</keyword>
<protein>
    <submittedName>
        <fullName evidence="14">Sodium/proline symporter</fullName>
    </submittedName>
</protein>
<keyword evidence="3" id="KW-0813">Transport</keyword>
<comment type="similarity">
    <text evidence="2 12">Belongs to the sodium:solute symporter (SSF) (TC 2.A.21) family.</text>
</comment>
<dbReference type="InterPro" id="IPR018212">
    <property type="entry name" value="Na/solute_symporter_CS"/>
</dbReference>